<evidence type="ECO:0000313" key="3">
    <source>
        <dbReference type="EMBL" id="QDU39008.1"/>
    </source>
</evidence>
<feature type="compositionally biased region" description="Basic and acidic residues" evidence="1">
    <location>
        <begin position="571"/>
        <end position="582"/>
    </location>
</feature>
<dbReference type="EMBL" id="CP036275">
    <property type="protein sequence ID" value="QDU39008.1"/>
    <property type="molecule type" value="Genomic_DNA"/>
</dbReference>
<evidence type="ECO:0000259" key="2">
    <source>
        <dbReference type="SMART" id="SM00858"/>
    </source>
</evidence>
<feature type="region of interest" description="Disordered" evidence="1">
    <location>
        <begin position="571"/>
        <end position="598"/>
    </location>
</feature>
<feature type="region of interest" description="Disordered" evidence="1">
    <location>
        <begin position="218"/>
        <end position="238"/>
    </location>
</feature>
<dbReference type="CDD" id="cd11614">
    <property type="entry name" value="SAF_CpaB_FlgA_like"/>
    <property type="match status" value="1"/>
</dbReference>
<dbReference type="InterPro" id="IPR013974">
    <property type="entry name" value="SAF"/>
</dbReference>
<dbReference type="KEGG" id="mri:Mal4_33410"/>
<keyword evidence="4" id="KW-1185">Reference proteome</keyword>
<evidence type="ECO:0000256" key="1">
    <source>
        <dbReference type="SAM" id="MobiDB-lite"/>
    </source>
</evidence>
<dbReference type="RefSeq" id="WP_145370236.1">
    <property type="nucleotide sequence ID" value="NZ_CP036275.1"/>
</dbReference>
<feature type="region of interest" description="Disordered" evidence="1">
    <location>
        <begin position="280"/>
        <end position="316"/>
    </location>
</feature>
<dbReference type="Proteomes" id="UP000320496">
    <property type="component" value="Chromosome"/>
</dbReference>
<feature type="domain" description="SAF" evidence="2">
    <location>
        <begin position="339"/>
        <end position="409"/>
    </location>
</feature>
<protein>
    <recommendedName>
        <fullName evidence="2">SAF domain-containing protein</fullName>
    </recommendedName>
</protein>
<dbReference type="SMART" id="SM00858">
    <property type="entry name" value="SAF"/>
    <property type="match status" value="2"/>
</dbReference>
<feature type="domain" description="SAF" evidence="2">
    <location>
        <begin position="53"/>
        <end position="123"/>
    </location>
</feature>
<proteinExistence type="predicted"/>
<name>A0A517Z946_9PLAN</name>
<sequence length="709" mass="76402">MAGRRDSRSYRQSGGLWSLAFVFIALSGVAAVATLWATGFFATEATVSREGQVAFPALARPVPAFEAVTRADLIDPATGQLKVMWLAENQVGHGPLRDLSKIIGRVLRRDKQAGYVLTEGDFLPRGSRPGVTGGAPPGTMVIAVEAERIRGLEQLRPGDRFAVYSELPRELRPSVGRIDLAQVYGGRLAPEAAERQSVLRSGIRPVTEEALLVKIQSVDRKRSNSQRPAGLTVPPGRVKGTASGALLASVAVPEADAVAVAQALNGEGTLFVIARSSQPQSTGAAEEPAIPAPLDEKSADAGPESHRPQESHGSGVPVRPAAFLQLQNADGDAATEEGIAVPGLVRDIEAYAALTLEDFVDPSTGEIRYYYFDPGKVPEGAVTDLRELLGRVLKTRLPESRWISESDLFPPATRPGISAGIPVGWTGILLNSLQVRGLDIVEEGSRIDLVAARPINAVHLQEKAQWPMRHGEATFARADREDVFTQADIDVLVERAIVLRCTEREIEVPVVNEQESAASEIELGETIDRKQVTRTQTTEFVTRLATVCVVAVPAESVPAITEALAVRSVRAGDSEVEGRNDGRSSTNDPEGETDPVRVAEDHEVAIFAVLRSGNPEPPSRPDGIPAKDIVAQWGSRWADRFLQFFSAVQRDTSVHEVEHIRGDAVNVEYWVNGKPLNAWPEGLIEDAALMDVLSDEPGNTPPTPRPQRD</sequence>
<reference evidence="3 4" key="1">
    <citation type="submission" date="2019-02" db="EMBL/GenBank/DDBJ databases">
        <title>Deep-cultivation of Planctomycetes and their phenomic and genomic characterization uncovers novel biology.</title>
        <authorList>
            <person name="Wiegand S."/>
            <person name="Jogler M."/>
            <person name="Boedeker C."/>
            <person name="Pinto D."/>
            <person name="Vollmers J."/>
            <person name="Rivas-Marin E."/>
            <person name="Kohn T."/>
            <person name="Peeters S.H."/>
            <person name="Heuer A."/>
            <person name="Rast P."/>
            <person name="Oberbeckmann S."/>
            <person name="Bunk B."/>
            <person name="Jeske O."/>
            <person name="Meyerdierks A."/>
            <person name="Storesund J.E."/>
            <person name="Kallscheuer N."/>
            <person name="Luecker S."/>
            <person name="Lage O.M."/>
            <person name="Pohl T."/>
            <person name="Merkel B.J."/>
            <person name="Hornburger P."/>
            <person name="Mueller R.-W."/>
            <person name="Bruemmer F."/>
            <person name="Labrenz M."/>
            <person name="Spormann A.M."/>
            <person name="Op den Camp H."/>
            <person name="Overmann J."/>
            <person name="Amann R."/>
            <person name="Jetten M.S.M."/>
            <person name="Mascher T."/>
            <person name="Medema M.H."/>
            <person name="Devos D.P."/>
            <person name="Kaster A.-K."/>
            <person name="Ovreas L."/>
            <person name="Rohde M."/>
            <person name="Galperin M.Y."/>
            <person name="Jogler C."/>
        </authorList>
    </citation>
    <scope>NUCLEOTIDE SEQUENCE [LARGE SCALE GENOMIC DNA]</scope>
    <source>
        <strain evidence="3 4">Mal4</strain>
    </source>
</reference>
<dbReference type="AlphaFoldDB" id="A0A517Z946"/>
<organism evidence="3 4">
    <name type="scientific">Maioricimonas rarisocia</name>
    <dbReference type="NCBI Taxonomy" id="2528026"/>
    <lineage>
        <taxon>Bacteria</taxon>
        <taxon>Pseudomonadati</taxon>
        <taxon>Planctomycetota</taxon>
        <taxon>Planctomycetia</taxon>
        <taxon>Planctomycetales</taxon>
        <taxon>Planctomycetaceae</taxon>
        <taxon>Maioricimonas</taxon>
    </lineage>
</organism>
<dbReference type="OrthoDB" id="283051at2"/>
<feature type="compositionally biased region" description="Basic and acidic residues" evidence="1">
    <location>
        <begin position="294"/>
        <end position="310"/>
    </location>
</feature>
<gene>
    <name evidence="3" type="ORF">Mal4_33410</name>
</gene>
<evidence type="ECO:0000313" key="4">
    <source>
        <dbReference type="Proteomes" id="UP000320496"/>
    </source>
</evidence>
<accession>A0A517Z946</accession>